<dbReference type="EMBL" id="SPLM01000007">
    <property type="protein sequence ID" value="TMW66748.1"/>
    <property type="molecule type" value="Genomic_DNA"/>
</dbReference>
<keyword evidence="7" id="KW-1185">Reference proteome</keyword>
<dbReference type="AlphaFoldDB" id="A0A8K1FQN0"/>
<feature type="transmembrane region" description="Helical" evidence="5">
    <location>
        <begin position="87"/>
        <end position="111"/>
    </location>
</feature>
<dbReference type="OrthoDB" id="73273at2759"/>
<feature type="transmembrane region" description="Helical" evidence="5">
    <location>
        <begin position="39"/>
        <end position="59"/>
    </location>
</feature>
<keyword evidence="4 5" id="KW-0472">Membrane</keyword>
<dbReference type="Proteomes" id="UP000794436">
    <property type="component" value="Unassembled WGS sequence"/>
</dbReference>
<dbReference type="PANTHER" id="PTHR31652:SF0">
    <property type="entry name" value="LIMR FAMILY PROTEIN DDB_G0283707-RELATED"/>
    <property type="match status" value="1"/>
</dbReference>
<feature type="transmembrane region" description="Helical" evidence="5">
    <location>
        <begin position="330"/>
        <end position="352"/>
    </location>
</feature>
<evidence type="ECO:0000256" key="1">
    <source>
        <dbReference type="ARBA" id="ARBA00004141"/>
    </source>
</evidence>
<keyword evidence="2 5" id="KW-0812">Transmembrane</keyword>
<evidence type="ECO:0008006" key="8">
    <source>
        <dbReference type="Google" id="ProtNLM"/>
    </source>
</evidence>
<feature type="transmembrane region" description="Helical" evidence="5">
    <location>
        <begin position="214"/>
        <end position="241"/>
    </location>
</feature>
<feature type="transmembrane region" description="Helical" evidence="5">
    <location>
        <begin position="473"/>
        <end position="491"/>
    </location>
</feature>
<evidence type="ECO:0000256" key="5">
    <source>
        <dbReference type="SAM" id="Phobius"/>
    </source>
</evidence>
<evidence type="ECO:0000256" key="4">
    <source>
        <dbReference type="ARBA" id="ARBA00023136"/>
    </source>
</evidence>
<reference evidence="6" key="1">
    <citation type="submission" date="2019-03" db="EMBL/GenBank/DDBJ databases">
        <title>Long read genome sequence of the mycoparasitic Pythium oligandrum ATCC 38472 isolated from sugarbeet rhizosphere.</title>
        <authorList>
            <person name="Gaulin E."/>
        </authorList>
    </citation>
    <scope>NUCLEOTIDE SEQUENCE</scope>
    <source>
        <strain evidence="6">ATCC 38472_TT</strain>
    </source>
</reference>
<protein>
    <recommendedName>
        <fullName evidence="8">LMBR1-like membrane protein</fullName>
    </recommendedName>
</protein>
<dbReference type="GO" id="GO:0016020">
    <property type="term" value="C:membrane"/>
    <property type="evidence" value="ECO:0007669"/>
    <property type="project" value="UniProtKB-SubCell"/>
</dbReference>
<sequence length="517" mass="58508">MSVDWFLIILVIIMTVILLIANVYILVHFQHDDDKNTAYFPKALVIFGLFFTQATVLLLPLDVANNSTAIGCAEGWNKTCGNINMDLLWLIVFGCIIVFIIVLLPYAIYYYEADDGEGNMNNHQWLEALKLEIATVVCAAIIIVVLYVTVSKSHVPMKAMTLQSTSTNHGFQEYIDGETLSTAVLDHAALITPQKITVTLEVSFPIYTTGLVSFIGWFAFTVFTGIGLIALPLDLILAFVYRPKFISADVYAHQKLCLQRRSQELLEVGRNIKASMELPGAKTRKQKKLDFVTLNKFKQSVYLLEEDMQELKLCHEDFKNYNPLYSVAKLVLGIVGSVVSCMWIFHIALYMLPPTPVLPFLNSYFIWFDQWFSLFGTISVGVFSAYLLACAVKGCFKFGMRCFCFALHPMKLHGTYMNSMLFNLGLVLACAIPAVQFCDDAFKDYGRLTSIRTMMGVQIHHLQGMSVFWEYNIFVYGILSFAILTAIFLSIRPRDNASPVDDIRKKIERQVRERNAV</sequence>
<dbReference type="InterPro" id="IPR036257">
    <property type="entry name" value="Cyt_c_oxidase_su2_TM_sf"/>
</dbReference>
<dbReference type="Pfam" id="PF04791">
    <property type="entry name" value="LMBR1"/>
    <property type="match status" value="2"/>
</dbReference>
<comment type="caution">
    <text evidence="6">The sequence shown here is derived from an EMBL/GenBank/DDBJ whole genome shotgun (WGS) entry which is preliminary data.</text>
</comment>
<evidence type="ECO:0000313" key="6">
    <source>
        <dbReference type="EMBL" id="TMW66748.1"/>
    </source>
</evidence>
<feature type="transmembrane region" description="Helical" evidence="5">
    <location>
        <begin position="372"/>
        <end position="396"/>
    </location>
</feature>
<evidence type="ECO:0000256" key="2">
    <source>
        <dbReference type="ARBA" id="ARBA00022692"/>
    </source>
</evidence>
<evidence type="ECO:0000256" key="3">
    <source>
        <dbReference type="ARBA" id="ARBA00022989"/>
    </source>
</evidence>
<proteinExistence type="predicted"/>
<keyword evidence="3 5" id="KW-1133">Transmembrane helix</keyword>
<feature type="transmembrane region" description="Helical" evidence="5">
    <location>
        <begin position="131"/>
        <end position="150"/>
    </location>
</feature>
<evidence type="ECO:0000313" key="7">
    <source>
        <dbReference type="Proteomes" id="UP000794436"/>
    </source>
</evidence>
<feature type="transmembrane region" description="Helical" evidence="5">
    <location>
        <begin position="416"/>
        <end position="435"/>
    </location>
</feature>
<feature type="transmembrane region" description="Helical" evidence="5">
    <location>
        <begin position="6"/>
        <end position="27"/>
    </location>
</feature>
<dbReference type="Gene3D" id="1.10.287.90">
    <property type="match status" value="1"/>
</dbReference>
<dbReference type="InterPro" id="IPR006876">
    <property type="entry name" value="LMBR1-like_membr_prot"/>
</dbReference>
<gene>
    <name evidence="6" type="ORF">Poli38472_014060</name>
</gene>
<dbReference type="PANTHER" id="PTHR31652">
    <property type="entry name" value="LIMR FAMILY PROTEIN DDB_G0283707-RELATED"/>
    <property type="match status" value="1"/>
</dbReference>
<accession>A0A8K1FQN0</accession>
<organism evidence="6 7">
    <name type="scientific">Pythium oligandrum</name>
    <name type="common">Mycoparasitic fungus</name>
    <dbReference type="NCBI Taxonomy" id="41045"/>
    <lineage>
        <taxon>Eukaryota</taxon>
        <taxon>Sar</taxon>
        <taxon>Stramenopiles</taxon>
        <taxon>Oomycota</taxon>
        <taxon>Peronosporomycetes</taxon>
        <taxon>Pythiales</taxon>
        <taxon>Pythiaceae</taxon>
        <taxon>Pythium</taxon>
    </lineage>
</organism>
<name>A0A8K1FQN0_PYTOL</name>
<comment type="subcellular location">
    <subcellularLocation>
        <location evidence="1">Membrane</location>
        <topology evidence="1">Multi-pass membrane protein</topology>
    </subcellularLocation>
</comment>